<proteinExistence type="predicted"/>
<reference evidence="1 2" key="1">
    <citation type="submission" date="2020-07" db="EMBL/GenBank/DDBJ databases">
        <title>Complete genome sequence of Mycolicibacterium litorale like strain isolated from cardiac implantable electronic device infection.</title>
        <authorList>
            <person name="Fukano H."/>
            <person name="Miyama H."/>
            <person name="Hoshino Y."/>
        </authorList>
    </citation>
    <scope>NUCLEOTIDE SEQUENCE [LARGE SCALE GENOMIC DNA]</scope>
    <source>
        <strain evidence="1 2">NIIDNTM18</strain>
    </source>
</reference>
<dbReference type="Proteomes" id="UP000515734">
    <property type="component" value="Chromosome"/>
</dbReference>
<dbReference type="AlphaFoldDB" id="A0A6S6PBK8"/>
<accession>A0A6S6PBK8</accession>
<evidence type="ECO:0000313" key="2">
    <source>
        <dbReference type="Proteomes" id="UP000515734"/>
    </source>
</evidence>
<dbReference type="EMBL" id="AP023287">
    <property type="protein sequence ID" value="BCI55007.1"/>
    <property type="molecule type" value="Genomic_DNA"/>
</dbReference>
<protein>
    <submittedName>
        <fullName evidence="1">Uncharacterized protein</fullName>
    </submittedName>
</protein>
<name>A0A6S6PBK8_9MYCO</name>
<evidence type="ECO:0000313" key="1">
    <source>
        <dbReference type="EMBL" id="BCI55007.1"/>
    </source>
</evidence>
<gene>
    <name evidence="1" type="ORF">NIIDNTM18_42850</name>
</gene>
<dbReference type="RefSeq" id="WP_185292773.1">
    <property type="nucleotide sequence ID" value="NZ_AP023287.1"/>
</dbReference>
<organism evidence="1 2">
    <name type="scientific">Mycolicibacterium litorale</name>
    <dbReference type="NCBI Taxonomy" id="758802"/>
    <lineage>
        <taxon>Bacteria</taxon>
        <taxon>Bacillati</taxon>
        <taxon>Actinomycetota</taxon>
        <taxon>Actinomycetes</taxon>
        <taxon>Mycobacteriales</taxon>
        <taxon>Mycobacteriaceae</taxon>
        <taxon>Mycolicibacterium</taxon>
    </lineage>
</organism>
<sequence length="105" mass="12015">MTAQTHSLAEVYVDRASGSYVAYCLCDWRSRWCETSDDAREEVEEHVKQIATARAYSGPNDPFTFASEVEKAYRLYQKQLLTAKEFADVTGESLRKRMNYSEVAS</sequence>